<sequence length="425" mass="47468">MTMETLLLMFLLTHAAGTQDIHTVSKISVQKQQKITIPCLYDQKYVSFPKYMSRGGVWIFSQHVSHNRMSVEDNQAENVFTATLSEAEVSDSGTYWCAVTVSGSDPHVYLDLQVTEAEARLRVSSQTVSGYEGGNVTILCHGASHWCTIRGACVGRDGGSLERTAVSDDGGDVLRVTLWQLQKEDSGWYYCSNENSQMPVNVTVMEALDITQFTTNPSYSTTPLGEDRLDFRRFLWLLLLGAMLPITVCGAVMLIKARNKRKKRAEISNLHDDMNIQQLPKKNGKNNEVACENLYGFTTGNKPITQGNGKNNEVACEDLYETMTGNKQITQGNWKNNEVACENLYGFTTGNKPITQGNGKNNEVACEDLYETMTGNKQNTQGNWKNNEVSCEDLYETMTGNKQNTQLTATDDKNIYGHKSEKMNR</sequence>
<keyword evidence="6" id="KW-0732">Signal</keyword>
<feature type="compositionally biased region" description="Basic and acidic residues" evidence="4">
    <location>
        <begin position="410"/>
        <end position="425"/>
    </location>
</feature>
<proteinExistence type="predicted"/>
<feature type="signal peptide" evidence="6">
    <location>
        <begin position="1"/>
        <end position="18"/>
    </location>
</feature>
<keyword evidence="2 5" id="KW-0812">Transmembrane</keyword>
<reference evidence="8" key="1">
    <citation type="submission" date="2025-08" db="UniProtKB">
        <authorList>
            <consortium name="Ensembl"/>
        </authorList>
    </citation>
    <scope>IDENTIFICATION</scope>
</reference>
<evidence type="ECO:0000259" key="7">
    <source>
        <dbReference type="SMART" id="SM00409"/>
    </source>
</evidence>
<dbReference type="SMART" id="SM00409">
    <property type="entry name" value="IG"/>
    <property type="match status" value="2"/>
</dbReference>
<dbReference type="GO" id="GO:0005886">
    <property type="term" value="C:plasma membrane"/>
    <property type="evidence" value="ECO:0007669"/>
    <property type="project" value="TreeGrafter"/>
</dbReference>
<dbReference type="GeneTree" id="ENSGT00950000182977"/>
<dbReference type="InterPro" id="IPR003599">
    <property type="entry name" value="Ig_sub"/>
</dbReference>
<keyword evidence="9" id="KW-1185">Reference proteome</keyword>
<evidence type="ECO:0000313" key="9">
    <source>
        <dbReference type="Proteomes" id="UP001108240"/>
    </source>
</evidence>
<evidence type="ECO:0000313" key="8">
    <source>
        <dbReference type="Ensembl" id="ENSCCRP00000161987.1"/>
    </source>
</evidence>
<feature type="transmembrane region" description="Helical" evidence="5">
    <location>
        <begin position="234"/>
        <end position="255"/>
    </location>
</feature>
<evidence type="ECO:0000256" key="1">
    <source>
        <dbReference type="ARBA" id="ARBA00004370"/>
    </source>
</evidence>
<dbReference type="PANTHER" id="PTHR11860">
    <property type="entry name" value="POLYMERIC-IMMUNOGLOBULIN RECEPTOR"/>
    <property type="match status" value="1"/>
</dbReference>
<evidence type="ECO:0000256" key="6">
    <source>
        <dbReference type="SAM" id="SignalP"/>
    </source>
</evidence>
<keyword evidence="5" id="KW-1133">Transmembrane helix</keyword>
<comment type="subcellular location">
    <subcellularLocation>
        <location evidence="1">Membrane</location>
    </subcellularLocation>
</comment>
<feature type="domain" description="Immunoglobulin" evidence="7">
    <location>
        <begin position="24"/>
        <end position="124"/>
    </location>
</feature>
<dbReference type="Ensembl" id="ENSCCRT00000170337.1">
    <property type="protein sequence ID" value="ENSCCRP00000161987.1"/>
    <property type="gene ID" value="ENSCCRG00000070888.1"/>
</dbReference>
<keyword evidence="3 5" id="KW-0472">Membrane</keyword>
<dbReference type="AlphaFoldDB" id="A0A9J8BX37"/>
<accession>A0A9J8BX37</accession>
<dbReference type="InterPro" id="IPR050671">
    <property type="entry name" value="CD300_family_receptors"/>
</dbReference>
<evidence type="ECO:0000256" key="3">
    <source>
        <dbReference type="ARBA" id="ARBA00023136"/>
    </source>
</evidence>
<evidence type="ECO:0000256" key="5">
    <source>
        <dbReference type="SAM" id="Phobius"/>
    </source>
</evidence>
<feature type="region of interest" description="Disordered" evidence="4">
    <location>
        <begin position="402"/>
        <end position="425"/>
    </location>
</feature>
<evidence type="ECO:0000256" key="4">
    <source>
        <dbReference type="SAM" id="MobiDB-lite"/>
    </source>
</evidence>
<reference evidence="8" key="2">
    <citation type="submission" date="2025-09" db="UniProtKB">
        <authorList>
            <consortium name="Ensembl"/>
        </authorList>
    </citation>
    <scope>IDENTIFICATION</scope>
</reference>
<protein>
    <recommendedName>
        <fullName evidence="7">Immunoglobulin domain-containing protein</fullName>
    </recommendedName>
</protein>
<feature type="domain" description="Immunoglobulin" evidence="7">
    <location>
        <begin position="125"/>
        <end position="205"/>
    </location>
</feature>
<dbReference type="GO" id="GO:0004888">
    <property type="term" value="F:transmembrane signaling receptor activity"/>
    <property type="evidence" value="ECO:0007669"/>
    <property type="project" value="TreeGrafter"/>
</dbReference>
<name>A0A9J8BX37_CYPCA</name>
<evidence type="ECO:0000256" key="2">
    <source>
        <dbReference type="ARBA" id="ARBA00022692"/>
    </source>
</evidence>
<dbReference type="PANTHER" id="PTHR11860:SF87">
    <property type="entry name" value="CMRF35-LIKE MOLECULE 8"/>
    <property type="match status" value="1"/>
</dbReference>
<dbReference type="Proteomes" id="UP001108240">
    <property type="component" value="Unplaced"/>
</dbReference>
<organism evidence="8 9">
    <name type="scientific">Cyprinus carpio carpio</name>
    <dbReference type="NCBI Taxonomy" id="630221"/>
    <lineage>
        <taxon>Eukaryota</taxon>
        <taxon>Metazoa</taxon>
        <taxon>Chordata</taxon>
        <taxon>Craniata</taxon>
        <taxon>Vertebrata</taxon>
        <taxon>Euteleostomi</taxon>
        <taxon>Actinopterygii</taxon>
        <taxon>Neopterygii</taxon>
        <taxon>Teleostei</taxon>
        <taxon>Ostariophysi</taxon>
        <taxon>Cypriniformes</taxon>
        <taxon>Cyprinidae</taxon>
        <taxon>Cyprininae</taxon>
        <taxon>Cyprinus</taxon>
    </lineage>
</organism>
<feature type="chain" id="PRO_5039930736" description="Immunoglobulin domain-containing protein" evidence="6">
    <location>
        <begin position="19"/>
        <end position="425"/>
    </location>
</feature>